<feature type="non-terminal residue" evidence="4">
    <location>
        <position position="1"/>
    </location>
</feature>
<sequence length="165" mass="18102">ANVIPPQGKITGLYINNAFAKTEAMDSGFDEAIMLTPDGYISEGSGENIFLVIDGKLVTPTSYNNILIGITRDTVMKLAQNELGIETIERPIDRSELYTADECFFTGTAAHVTPIAEVDHRKVGSGEIGEITKRLQKIYSEVIRGNNLKYLDWCTPAYRKAKVGG</sequence>
<evidence type="ECO:0000256" key="3">
    <source>
        <dbReference type="ARBA" id="ARBA00022898"/>
    </source>
</evidence>
<evidence type="ECO:0008006" key="5">
    <source>
        <dbReference type="Google" id="ProtNLM"/>
    </source>
</evidence>
<reference evidence="4" key="1">
    <citation type="journal article" date="2014" name="Front. Microbiol.">
        <title>High frequency of phylogenetically diverse reductive dehalogenase-homologous genes in deep subseafloor sedimentary metagenomes.</title>
        <authorList>
            <person name="Kawai M."/>
            <person name="Futagami T."/>
            <person name="Toyoda A."/>
            <person name="Takaki Y."/>
            <person name="Nishi S."/>
            <person name="Hori S."/>
            <person name="Arai W."/>
            <person name="Tsubouchi T."/>
            <person name="Morono Y."/>
            <person name="Uchiyama I."/>
            <person name="Ito T."/>
            <person name="Fujiyama A."/>
            <person name="Inagaki F."/>
            <person name="Takami H."/>
        </authorList>
    </citation>
    <scope>NUCLEOTIDE SEQUENCE</scope>
    <source>
        <strain evidence="4">Expedition CK06-06</strain>
    </source>
</reference>
<dbReference type="FunFam" id="3.20.10.10:FF:000002">
    <property type="entry name" value="D-alanine aminotransferase"/>
    <property type="match status" value="1"/>
</dbReference>
<dbReference type="InterPro" id="IPR050571">
    <property type="entry name" value="Class-IV_PLP-Dep_Aminotrnsfr"/>
</dbReference>
<gene>
    <name evidence="4" type="ORF">S06H3_52386</name>
</gene>
<dbReference type="PANTHER" id="PTHR42743">
    <property type="entry name" value="AMINO-ACID AMINOTRANSFERASE"/>
    <property type="match status" value="1"/>
</dbReference>
<accession>X1QDF7</accession>
<dbReference type="GO" id="GO:0046394">
    <property type="term" value="P:carboxylic acid biosynthetic process"/>
    <property type="evidence" value="ECO:0007669"/>
    <property type="project" value="UniProtKB-ARBA"/>
</dbReference>
<evidence type="ECO:0000313" key="4">
    <source>
        <dbReference type="EMBL" id="GAI49030.1"/>
    </source>
</evidence>
<protein>
    <recommendedName>
        <fullName evidence="5">Branched-chain amino acid aminotransferase</fullName>
    </recommendedName>
</protein>
<organism evidence="4">
    <name type="scientific">marine sediment metagenome</name>
    <dbReference type="NCBI Taxonomy" id="412755"/>
    <lineage>
        <taxon>unclassified sequences</taxon>
        <taxon>metagenomes</taxon>
        <taxon>ecological metagenomes</taxon>
    </lineage>
</organism>
<proteinExistence type="inferred from homology"/>
<dbReference type="PANTHER" id="PTHR42743:SF4">
    <property type="entry name" value="BRANCHED-CHAIN-AMINO-ACID AMINOTRANSFERASE-RELATED"/>
    <property type="match status" value="1"/>
</dbReference>
<dbReference type="GO" id="GO:0003824">
    <property type="term" value="F:catalytic activity"/>
    <property type="evidence" value="ECO:0007669"/>
    <property type="project" value="InterPro"/>
</dbReference>
<dbReference type="InterPro" id="IPR018300">
    <property type="entry name" value="Aminotrans_IV_CS"/>
</dbReference>
<dbReference type="EMBL" id="BARV01033318">
    <property type="protein sequence ID" value="GAI49030.1"/>
    <property type="molecule type" value="Genomic_DNA"/>
</dbReference>
<dbReference type="InterPro" id="IPR001544">
    <property type="entry name" value="Aminotrans_IV"/>
</dbReference>
<dbReference type="Pfam" id="PF01063">
    <property type="entry name" value="Aminotran_4"/>
    <property type="match status" value="1"/>
</dbReference>
<dbReference type="AlphaFoldDB" id="X1QDF7"/>
<keyword evidence="3" id="KW-0663">Pyridoxal phosphate</keyword>
<evidence type="ECO:0000256" key="2">
    <source>
        <dbReference type="ARBA" id="ARBA00009320"/>
    </source>
</evidence>
<dbReference type="PROSITE" id="PS00770">
    <property type="entry name" value="AA_TRANSFER_CLASS_4"/>
    <property type="match status" value="1"/>
</dbReference>
<dbReference type="InterPro" id="IPR043132">
    <property type="entry name" value="BCAT-like_C"/>
</dbReference>
<dbReference type="InterPro" id="IPR036038">
    <property type="entry name" value="Aminotransferase-like"/>
</dbReference>
<dbReference type="Gene3D" id="3.20.10.10">
    <property type="entry name" value="D-amino Acid Aminotransferase, subunit A, domain 2"/>
    <property type="match status" value="1"/>
</dbReference>
<comment type="similarity">
    <text evidence="2">Belongs to the class-IV pyridoxal-phosphate-dependent aminotransferase family.</text>
</comment>
<dbReference type="GO" id="GO:0008652">
    <property type="term" value="P:amino acid biosynthetic process"/>
    <property type="evidence" value="ECO:0007669"/>
    <property type="project" value="UniProtKB-ARBA"/>
</dbReference>
<name>X1QDF7_9ZZZZ</name>
<evidence type="ECO:0000256" key="1">
    <source>
        <dbReference type="ARBA" id="ARBA00001933"/>
    </source>
</evidence>
<dbReference type="SUPFAM" id="SSF56752">
    <property type="entry name" value="D-aminoacid aminotransferase-like PLP-dependent enzymes"/>
    <property type="match status" value="1"/>
</dbReference>
<comment type="cofactor">
    <cofactor evidence="1">
        <name>pyridoxal 5'-phosphate</name>
        <dbReference type="ChEBI" id="CHEBI:597326"/>
    </cofactor>
</comment>
<comment type="caution">
    <text evidence="4">The sequence shown here is derived from an EMBL/GenBank/DDBJ whole genome shotgun (WGS) entry which is preliminary data.</text>
</comment>